<evidence type="ECO:0000256" key="5">
    <source>
        <dbReference type="ARBA" id="ARBA00023136"/>
    </source>
</evidence>
<evidence type="ECO:0000256" key="1">
    <source>
        <dbReference type="ARBA" id="ARBA00004141"/>
    </source>
</evidence>
<evidence type="ECO:0000313" key="8">
    <source>
        <dbReference type="Proteomes" id="UP000252139"/>
    </source>
</evidence>
<protein>
    <recommendedName>
        <fullName evidence="9">Erv26 super protein</fullName>
    </recommendedName>
</protein>
<reference evidence="7 8" key="1">
    <citation type="journal article" date="2018" name="G3 (Bethesda)">
        <title>Phylogenetic and Phylogenomic Definition of Rhizopus Species.</title>
        <authorList>
            <person name="Gryganskyi A.P."/>
            <person name="Golan J."/>
            <person name="Dolatabadi S."/>
            <person name="Mondo S."/>
            <person name="Robb S."/>
            <person name="Idnurm A."/>
            <person name="Muszewska A."/>
            <person name="Steczkiewicz K."/>
            <person name="Masonjones S."/>
            <person name="Liao H.L."/>
            <person name="Gajdeczka M.T."/>
            <person name="Anike F."/>
            <person name="Vuek A."/>
            <person name="Anishchenko I.M."/>
            <person name="Voigt K."/>
            <person name="de Hoog G.S."/>
            <person name="Smith M.E."/>
            <person name="Heitman J."/>
            <person name="Vilgalys R."/>
            <person name="Stajich J.E."/>
        </authorList>
    </citation>
    <scope>NUCLEOTIDE SEQUENCE [LARGE SCALE GENOMIC DNA]</scope>
    <source>
        <strain evidence="7 8">CBS 357.93</strain>
    </source>
</reference>
<evidence type="ECO:0000256" key="4">
    <source>
        <dbReference type="ARBA" id="ARBA00022989"/>
    </source>
</evidence>
<gene>
    <name evidence="7" type="ORF">CU097_013272</name>
</gene>
<feature type="transmembrane region" description="Helical" evidence="6">
    <location>
        <begin position="44"/>
        <end position="64"/>
    </location>
</feature>
<dbReference type="GO" id="GO:0005789">
    <property type="term" value="C:endoplasmic reticulum membrane"/>
    <property type="evidence" value="ECO:0007669"/>
    <property type="project" value="TreeGrafter"/>
</dbReference>
<dbReference type="PANTHER" id="PTHR13144">
    <property type="entry name" value="TEX261 PROTEIN"/>
    <property type="match status" value="1"/>
</dbReference>
<evidence type="ECO:0000256" key="3">
    <source>
        <dbReference type="ARBA" id="ARBA00022692"/>
    </source>
</evidence>
<evidence type="ECO:0000313" key="7">
    <source>
        <dbReference type="EMBL" id="RCH97769.1"/>
    </source>
</evidence>
<dbReference type="GO" id="GO:0097020">
    <property type="term" value="F:COPII receptor activity"/>
    <property type="evidence" value="ECO:0007669"/>
    <property type="project" value="InterPro"/>
</dbReference>
<dbReference type="STRING" id="86630.A0A367K6L0"/>
<dbReference type="Proteomes" id="UP000252139">
    <property type="component" value="Unassembled WGS sequence"/>
</dbReference>
<dbReference type="AlphaFoldDB" id="A0A367K6L0"/>
<proteinExistence type="inferred from homology"/>
<dbReference type="GO" id="GO:0030134">
    <property type="term" value="C:COPII-coated ER to Golgi transport vesicle"/>
    <property type="evidence" value="ECO:0007669"/>
    <property type="project" value="TreeGrafter"/>
</dbReference>
<comment type="subcellular location">
    <subcellularLocation>
        <location evidence="1">Membrane</location>
        <topology evidence="1">Multi-pass membrane protein</topology>
    </subcellularLocation>
</comment>
<dbReference type="GO" id="GO:0000139">
    <property type="term" value="C:Golgi membrane"/>
    <property type="evidence" value="ECO:0007669"/>
    <property type="project" value="TreeGrafter"/>
</dbReference>
<evidence type="ECO:0000256" key="6">
    <source>
        <dbReference type="SAM" id="Phobius"/>
    </source>
</evidence>
<name>A0A367K6L0_RHIAZ</name>
<feature type="transmembrane region" description="Helical" evidence="6">
    <location>
        <begin position="6"/>
        <end position="32"/>
    </location>
</feature>
<dbReference type="EMBL" id="PJQL01000250">
    <property type="protein sequence ID" value="RCH97769.1"/>
    <property type="molecule type" value="Genomic_DNA"/>
</dbReference>
<evidence type="ECO:0000256" key="2">
    <source>
        <dbReference type="ARBA" id="ARBA00008096"/>
    </source>
</evidence>
<keyword evidence="8" id="KW-1185">Reference proteome</keyword>
<organism evidence="7 8">
    <name type="scientific">Rhizopus azygosporus</name>
    <name type="common">Rhizopus microsporus var. azygosporus</name>
    <dbReference type="NCBI Taxonomy" id="86630"/>
    <lineage>
        <taxon>Eukaryota</taxon>
        <taxon>Fungi</taxon>
        <taxon>Fungi incertae sedis</taxon>
        <taxon>Mucoromycota</taxon>
        <taxon>Mucoromycotina</taxon>
        <taxon>Mucoromycetes</taxon>
        <taxon>Mucorales</taxon>
        <taxon>Mucorineae</taxon>
        <taxon>Rhizopodaceae</taxon>
        <taxon>Rhizopus</taxon>
    </lineage>
</organism>
<keyword evidence="5 6" id="KW-0472">Membrane</keyword>
<comment type="similarity">
    <text evidence="2">Belongs to the SVP26 family.</text>
</comment>
<dbReference type="GO" id="GO:0006888">
    <property type="term" value="P:endoplasmic reticulum to Golgi vesicle-mediated transport"/>
    <property type="evidence" value="ECO:0007669"/>
    <property type="project" value="InterPro"/>
</dbReference>
<accession>A0A367K6L0</accession>
<sequence>MGLLHPIAYIATGLAFCFFIFSLVLVFADHFLWFRYFTAHYKPFMDIAAFFGLCVWLVPFAYFISLSANDNALPISGLLKTLLGCFGIKQQEVPNESLDYTNNTNYHRSATNTITTTREGIQNRKAI</sequence>
<dbReference type="Pfam" id="PF04148">
    <property type="entry name" value="Erv26"/>
    <property type="match status" value="1"/>
</dbReference>
<dbReference type="OrthoDB" id="28257at2759"/>
<dbReference type="PANTHER" id="PTHR13144:SF0">
    <property type="entry name" value="PROTEIN TEX261"/>
    <property type="match status" value="1"/>
</dbReference>
<evidence type="ECO:0008006" key="9">
    <source>
        <dbReference type="Google" id="ProtNLM"/>
    </source>
</evidence>
<keyword evidence="4 6" id="KW-1133">Transmembrane helix</keyword>
<keyword evidence="3 6" id="KW-0812">Transmembrane</keyword>
<dbReference type="InterPro" id="IPR007277">
    <property type="entry name" value="Svp26/Tex261"/>
</dbReference>
<comment type="caution">
    <text evidence="7">The sequence shown here is derived from an EMBL/GenBank/DDBJ whole genome shotgun (WGS) entry which is preliminary data.</text>
</comment>